<name>A0A4Y2CR96_ARAVE</name>
<evidence type="ECO:0000313" key="1">
    <source>
        <dbReference type="EMBL" id="GBM06940.1"/>
    </source>
</evidence>
<evidence type="ECO:0000313" key="2">
    <source>
        <dbReference type="Proteomes" id="UP000499080"/>
    </source>
</evidence>
<dbReference type="EMBL" id="BGPR01087384">
    <property type="protein sequence ID" value="GBM06940.1"/>
    <property type="molecule type" value="Genomic_DNA"/>
</dbReference>
<comment type="caution">
    <text evidence="1">The sequence shown here is derived from an EMBL/GenBank/DDBJ whole genome shotgun (WGS) entry which is preliminary data.</text>
</comment>
<protein>
    <submittedName>
        <fullName evidence="1">Uncharacterized protein</fullName>
    </submittedName>
</protein>
<dbReference type="AlphaFoldDB" id="A0A4Y2CR96"/>
<keyword evidence="2" id="KW-1185">Reference proteome</keyword>
<organism evidence="1 2">
    <name type="scientific">Araneus ventricosus</name>
    <name type="common">Orbweaver spider</name>
    <name type="synonym">Epeira ventricosa</name>
    <dbReference type="NCBI Taxonomy" id="182803"/>
    <lineage>
        <taxon>Eukaryota</taxon>
        <taxon>Metazoa</taxon>
        <taxon>Ecdysozoa</taxon>
        <taxon>Arthropoda</taxon>
        <taxon>Chelicerata</taxon>
        <taxon>Arachnida</taxon>
        <taxon>Araneae</taxon>
        <taxon>Araneomorphae</taxon>
        <taxon>Entelegynae</taxon>
        <taxon>Araneoidea</taxon>
        <taxon>Araneidae</taxon>
        <taxon>Araneus</taxon>
    </lineage>
</organism>
<dbReference type="Proteomes" id="UP000499080">
    <property type="component" value="Unassembled WGS sequence"/>
</dbReference>
<proteinExistence type="predicted"/>
<sequence length="114" mass="13184">MCTLLARGPVQWRRYSRANSHKERVKHVAIKSHTCQAEQLDMCCELLWTLCCQERLQLLQEGTILFFGDSGTLTRTSFQSIWSASHQKPPLMRILWTKSLDFQLRSLSIWSAGS</sequence>
<gene>
    <name evidence="1" type="ORF">AVEN_56642_1</name>
</gene>
<accession>A0A4Y2CR96</accession>
<reference evidence="1 2" key="1">
    <citation type="journal article" date="2019" name="Sci. Rep.">
        <title>Orb-weaving spider Araneus ventricosus genome elucidates the spidroin gene catalogue.</title>
        <authorList>
            <person name="Kono N."/>
            <person name="Nakamura H."/>
            <person name="Ohtoshi R."/>
            <person name="Moran D.A.P."/>
            <person name="Shinohara A."/>
            <person name="Yoshida Y."/>
            <person name="Fujiwara M."/>
            <person name="Mori M."/>
            <person name="Tomita M."/>
            <person name="Arakawa K."/>
        </authorList>
    </citation>
    <scope>NUCLEOTIDE SEQUENCE [LARGE SCALE GENOMIC DNA]</scope>
</reference>